<keyword evidence="1" id="KW-0812">Transmembrane</keyword>
<feature type="transmembrane region" description="Helical" evidence="1">
    <location>
        <begin position="95"/>
        <end position="113"/>
    </location>
</feature>
<dbReference type="EMBL" id="BAABRU010000007">
    <property type="protein sequence ID" value="GAA5528503.1"/>
    <property type="molecule type" value="Genomic_DNA"/>
</dbReference>
<evidence type="ECO:0000313" key="2">
    <source>
        <dbReference type="EMBL" id="GAA5528503.1"/>
    </source>
</evidence>
<evidence type="ECO:0008006" key="4">
    <source>
        <dbReference type="Google" id="ProtNLM"/>
    </source>
</evidence>
<evidence type="ECO:0000256" key="1">
    <source>
        <dbReference type="SAM" id="Phobius"/>
    </source>
</evidence>
<feature type="transmembrane region" description="Helical" evidence="1">
    <location>
        <begin position="125"/>
        <end position="146"/>
    </location>
</feature>
<protein>
    <recommendedName>
        <fullName evidence="4">Yip1 domain-containing protein</fullName>
    </recommendedName>
</protein>
<dbReference type="RefSeq" id="WP_345722118.1">
    <property type="nucleotide sequence ID" value="NZ_BAABRU010000007.1"/>
</dbReference>
<reference evidence="2 3" key="1">
    <citation type="submission" date="2024-02" db="EMBL/GenBank/DDBJ databases">
        <title>Herpetosiphon gulosus NBRC 112829.</title>
        <authorList>
            <person name="Ichikawa N."/>
            <person name="Katano-Makiyama Y."/>
            <person name="Hidaka K."/>
        </authorList>
    </citation>
    <scope>NUCLEOTIDE SEQUENCE [LARGE SCALE GENOMIC DNA]</scope>
    <source>
        <strain evidence="2 3">NBRC 112829</strain>
    </source>
</reference>
<evidence type="ECO:0000313" key="3">
    <source>
        <dbReference type="Proteomes" id="UP001428290"/>
    </source>
</evidence>
<organism evidence="2 3">
    <name type="scientific">Herpetosiphon gulosus</name>
    <dbReference type="NCBI Taxonomy" id="1973496"/>
    <lineage>
        <taxon>Bacteria</taxon>
        <taxon>Bacillati</taxon>
        <taxon>Chloroflexota</taxon>
        <taxon>Chloroflexia</taxon>
        <taxon>Herpetosiphonales</taxon>
        <taxon>Herpetosiphonaceae</taxon>
        <taxon>Herpetosiphon</taxon>
    </lineage>
</organism>
<keyword evidence="1" id="KW-1133">Transmembrane helix</keyword>
<accession>A0ABP9X1S2</accession>
<gene>
    <name evidence="2" type="ORF">Hgul01_02304</name>
</gene>
<proteinExistence type="predicted"/>
<comment type="caution">
    <text evidence="2">The sequence shown here is derived from an EMBL/GenBank/DDBJ whole genome shotgun (WGS) entry which is preliminary data.</text>
</comment>
<feature type="transmembrane region" description="Helical" evidence="1">
    <location>
        <begin position="188"/>
        <end position="215"/>
    </location>
</feature>
<keyword evidence="1" id="KW-0472">Membrane</keyword>
<feature type="transmembrane region" description="Helical" evidence="1">
    <location>
        <begin position="158"/>
        <end position="176"/>
    </location>
</feature>
<feature type="transmembrane region" description="Helical" evidence="1">
    <location>
        <begin position="50"/>
        <end position="75"/>
    </location>
</feature>
<dbReference type="Proteomes" id="UP001428290">
    <property type="component" value="Unassembled WGS sequence"/>
</dbReference>
<name>A0ABP9X1S2_9CHLR</name>
<keyword evidence="3" id="KW-1185">Reference proteome</keyword>
<sequence>MSEEPQSAISATAQPPITSEPLATANSVQGYHVPITSMADHNQPSRWRWFGINCLAFVISGILYPILTITFLFAIGSINVQLPLIDNQRALKPNLFVLLSIPVFITIYIASLIQRAAINEDFKRWAWSLNSATAGTLTFITVGYQIISRDSISTLSSYLWLIFFIFGFTSSAISWVQWRELRHVVDNAWQWVLITIITWTGLGTLILGAGISYGLQALIRR</sequence>